<evidence type="ECO:0000313" key="8">
    <source>
        <dbReference type="EMBL" id="HFG20634.1"/>
    </source>
</evidence>
<dbReference type="InterPro" id="IPR003370">
    <property type="entry name" value="Chromate_transpt"/>
</dbReference>
<accession>A0A7C3DMY6</accession>
<feature type="transmembrane region" description="Helical" evidence="7">
    <location>
        <begin position="111"/>
        <end position="129"/>
    </location>
</feature>
<dbReference type="GO" id="GO:0015109">
    <property type="term" value="F:chromate transmembrane transporter activity"/>
    <property type="evidence" value="ECO:0007669"/>
    <property type="project" value="InterPro"/>
</dbReference>
<keyword evidence="3" id="KW-1003">Cell membrane</keyword>
<keyword evidence="4 7" id="KW-0812">Transmembrane</keyword>
<evidence type="ECO:0000256" key="6">
    <source>
        <dbReference type="ARBA" id="ARBA00023136"/>
    </source>
</evidence>
<organism evidence="8">
    <name type="scientific">Meiothermus ruber</name>
    <dbReference type="NCBI Taxonomy" id="277"/>
    <lineage>
        <taxon>Bacteria</taxon>
        <taxon>Thermotogati</taxon>
        <taxon>Deinococcota</taxon>
        <taxon>Deinococci</taxon>
        <taxon>Thermales</taxon>
        <taxon>Thermaceae</taxon>
        <taxon>Meiothermus</taxon>
    </lineage>
</organism>
<feature type="transmembrane region" description="Helical" evidence="7">
    <location>
        <begin position="77"/>
        <end position="99"/>
    </location>
</feature>
<name>A0A7C3DMY6_MEIRU</name>
<dbReference type="PANTHER" id="PTHR43663:SF1">
    <property type="entry name" value="CHROMATE TRANSPORTER"/>
    <property type="match status" value="1"/>
</dbReference>
<sequence>MKVPRSRLFLAFLQVGLVAFGGGGQAQIYQSIVLKHRWMEEREFLETTALCRILPGPVFANTAVHIGTRLGGVLGGILALLGVLTPGASLMLLLSFAYFRFGVVPGSLAEGALNGVAAAAIGLILATMLRQAPIALDSLKAIGLALVVFVTYGLLHWPLLLVLLLTVPVGMGLYWQEAAQKPSEPAHSRPSQGMGADGRG</sequence>
<evidence type="ECO:0000256" key="2">
    <source>
        <dbReference type="ARBA" id="ARBA00005262"/>
    </source>
</evidence>
<dbReference type="AlphaFoldDB" id="A0A7C3DMY6"/>
<evidence type="ECO:0000256" key="1">
    <source>
        <dbReference type="ARBA" id="ARBA00004651"/>
    </source>
</evidence>
<evidence type="ECO:0000256" key="7">
    <source>
        <dbReference type="SAM" id="Phobius"/>
    </source>
</evidence>
<dbReference type="PANTHER" id="PTHR43663">
    <property type="entry name" value="CHROMATE TRANSPORT PROTEIN-RELATED"/>
    <property type="match status" value="1"/>
</dbReference>
<comment type="caution">
    <text evidence="8">The sequence shown here is derived from an EMBL/GenBank/DDBJ whole genome shotgun (WGS) entry which is preliminary data.</text>
</comment>
<reference evidence="8" key="1">
    <citation type="journal article" date="2020" name="mSystems">
        <title>Genome- and Community-Level Interaction Insights into Carbon Utilization and Element Cycling Functions of Hydrothermarchaeota in Hydrothermal Sediment.</title>
        <authorList>
            <person name="Zhou Z."/>
            <person name="Liu Y."/>
            <person name="Xu W."/>
            <person name="Pan J."/>
            <person name="Luo Z.H."/>
            <person name="Li M."/>
        </authorList>
    </citation>
    <scope>NUCLEOTIDE SEQUENCE [LARGE SCALE GENOMIC DNA]</scope>
    <source>
        <strain evidence="8">SpSt-524</strain>
    </source>
</reference>
<comment type="similarity">
    <text evidence="2">Belongs to the chromate ion transporter (CHR) (TC 2.A.51) family.</text>
</comment>
<proteinExistence type="inferred from homology"/>
<comment type="subcellular location">
    <subcellularLocation>
        <location evidence="1">Cell membrane</location>
        <topology evidence="1">Multi-pass membrane protein</topology>
    </subcellularLocation>
</comment>
<evidence type="ECO:0000256" key="3">
    <source>
        <dbReference type="ARBA" id="ARBA00022475"/>
    </source>
</evidence>
<evidence type="ECO:0000256" key="5">
    <source>
        <dbReference type="ARBA" id="ARBA00022989"/>
    </source>
</evidence>
<keyword evidence="6 7" id="KW-0472">Membrane</keyword>
<dbReference type="Pfam" id="PF02417">
    <property type="entry name" value="Chromate_transp"/>
    <property type="match status" value="1"/>
</dbReference>
<gene>
    <name evidence="8" type="ORF">ENS82_07940</name>
</gene>
<dbReference type="RefSeq" id="WP_409656341.1">
    <property type="nucleotide sequence ID" value="NZ_JBKBUW010000025.1"/>
</dbReference>
<feature type="transmembrane region" description="Helical" evidence="7">
    <location>
        <begin position="141"/>
        <end position="165"/>
    </location>
</feature>
<dbReference type="InterPro" id="IPR052518">
    <property type="entry name" value="CHR_Transporter"/>
</dbReference>
<protein>
    <submittedName>
        <fullName evidence="8">Chromate transporter</fullName>
    </submittedName>
</protein>
<keyword evidence="5 7" id="KW-1133">Transmembrane helix</keyword>
<dbReference type="GO" id="GO:0005886">
    <property type="term" value="C:plasma membrane"/>
    <property type="evidence" value="ECO:0007669"/>
    <property type="project" value="UniProtKB-SubCell"/>
</dbReference>
<evidence type="ECO:0000256" key="4">
    <source>
        <dbReference type="ARBA" id="ARBA00022692"/>
    </source>
</evidence>
<dbReference type="EMBL" id="DSWI01000016">
    <property type="protein sequence ID" value="HFG20634.1"/>
    <property type="molecule type" value="Genomic_DNA"/>
</dbReference>